<dbReference type="PRINTS" id="PR00032">
    <property type="entry name" value="HTHARAC"/>
</dbReference>
<dbReference type="AlphaFoldDB" id="A0A9X3ITY0"/>
<dbReference type="InterPro" id="IPR018062">
    <property type="entry name" value="HTH_AraC-typ_CS"/>
</dbReference>
<sequence length="371" mass="40343">MKAETQTFYEAAVLRTVVQISQTLDQALDLAALARGAALSPFHFHRVFRGMVGETPLEMHRRLRLERAARALLTSDVGVTAVAFDAGYETHEAFTRAFRQAYGASPSAFRHGVTDPKTGCVRPPQAELAAPSGVHYCDDPARALTVHIATKESIMHVDIETKPALRVATVTHVGPYNRISEAFARLGALAGPAGLFATPAAAMVAIYYDDPEVTPPEQLRSDAGLVVPEGVDLPAGLGEQRLPAGRYARTTHIGPYTQLGDAWSRLMGEWLPRSGSGWARATATRCIATTPPMRRPSNCTPSSFCRSRERWLPRQRTQTQGRASCPTVAHRALSRANFAATAEARTCRSTWNSWPRSGNGRASVRTRCSPL</sequence>
<dbReference type="GO" id="GO:0003700">
    <property type="term" value="F:DNA-binding transcription factor activity"/>
    <property type="evidence" value="ECO:0007669"/>
    <property type="project" value="InterPro"/>
</dbReference>
<dbReference type="InterPro" id="IPR011256">
    <property type="entry name" value="Reg_factor_effector_dom_sf"/>
</dbReference>
<reference evidence="5" key="1">
    <citation type="submission" date="2022-11" db="EMBL/GenBank/DDBJ databases">
        <title>Minimal conservation of predation-associated metabolite biosynthetic gene clusters underscores biosynthetic potential of Myxococcota including descriptions for ten novel species: Archangium lansinium sp. nov., Myxococcus landrumus sp. nov., Nannocystis bai.</title>
        <authorList>
            <person name="Ahearne A."/>
            <person name="Stevens C."/>
            <person name="Phillips K."/>
        </authorList>
    </citation>
    <scope>NUCLEOTIDE SEQUENCE</scope>
    <source>
        <strain evidence="5">Na p29</strain>
    </source>
</reference>
<dbReference type="InterPro" id="IPR050908">
    <property type="entry name" value="SmbC-like"/>
</dbReference>
<evidence type="ECO:0000256" key="2">
    <source>
        <dbReference type="ARBA" id="ARBA00023125"/>
    </source>
</evidence>
<dbReference type="PANTHER" id="PTHR40055">
    <property type="entry name" value="TRANSCRIPTIONAL REGULATOR YGIV-RELATED"/>
    <property type="match status" value="1"/>
</dbReference>
<dbReference type="InterPro" id="IPR020449">
    <property type="entry name" value="Tscrpt_reg_AraC-type_HTH"/>
</dbReference>
<name>A0A9X3ITY0_9BACT</name>
<keyword evidence="3" id="KW-0804">Transcription</keyword>
<accession>A0A9X3ITY0</accession>
<dbReference type="PROSITE" id="PS00041">
    <property type="entry name" value="HTH_ARAC_FAMILY_1"/>
    <property type="match status" value="1"/>
</dbReference>
<dbReference type="EMBL" id="JAPNKE010000002">
    <property type="protein sequence ID" value="MCY1004512.1"/>
    <property type="molecule type" value="Genomic_DNA"/>
</dbReference>
<dbReference type="SMART" id="SM00342">
    <property type="entry name" value="HTH_ARAC"/>
    <property type="match status" value="1"/>
</dbReference>
<evidence type="ECO:0000313" key="6">
    <source>
        <dbReference type="Proteomes" id="UP001150924"/>
    </source>
</evidence>
<dbReference type="Gene3D" id="3.20.80.10">
    <property type="entry name" value="Regulatory factor, effector binding domain"/>
    <property type="match status" value="1"/>
</dbReference>
<dbReference type="InterPro" id="IPR018060">
    <property type="entry name" value="HTH_AraC"/>
</dbReference>
<dbReference type="Pfam" id="PF06445">
    <property type="entry name" value="GyrI-like"/>
    <property type="match status" value="1"/>
</dbReference>
<organism evidence="5 6">
    <name type="scientific">Nannocystis pusilla</name>
    <dbReference type="NCBI Taxonomy" id="889268"/>
    <lineage>
        <taxon>Bacteria</taxon>
        <taxon>Pseudomonadati</taxon>
        <taxon>Myxococcota</taxon>
        <taxon>Polyangia</taxon>
        <taxon>Nannocystales</taxon>
        <taxon>Nannocystaceae</taxon>
        <taxon>Nannocystis</taxon>
    </lineage>
</organism>
<dbReference type="GO" id="GO:0043565">
    <property type="term" value="F:sequence-specific DNA binding"/>
    <property type="evidence" value="ECO:0007669"/>
    <property type="project" value="InterPro"/>
</dbReference>
<dbReference type="InterPro" id="IPR010499">
    <property type="entry name" value="AraC_E-bd"/>
</dbReference>
<dbReference type="SUPFAM" id="SSF46689">
    <property type="entry name" value="Homeodomain-like"/>
    <property type="match status" value="2"/>
</dbReference>
<proteinExistence type="predicted"/>
<feature type="domain" description="HTH araC/xylS-type" evidence="4">
    <location>
        <begin position="14"/>
        <end position="112"/>
    </location>
</feature>
<evidence type="ECO:0000259" key="4">
    <source>
        <dbReference type="PROSITE" id="PS01124"/>
    </source>
</evidence>
<keyword evidence="1" id="KW-0805">Transcription regulation</keyword>
<dbReference type="RefSeq" id="WP_267766064.1">
    <property type="nucleotide sequence ID" value="NZ_JAPNKE010000002.1"/>
</dbReference>
<dbReference type="SUPFAM" id="SSF55136">
    <property type="entry name" value="Probable bacterial effector-binding domain"/>
    <property type="match status" value="1"/>
</dbReference>
<dbReference type="PANTHER" id="PTHR40055:SF1">
    <property type="entry name" value="TRANSCRIPTIONAL REGULATOR YGIV-RELATED"/>
    <property type="match status" value="1"/>
</dbReference>
<dbReference type="InterPro" id="IPR029442">
    <property type="entry name" value="GyrI-like"/>
</dbReference>
<dbReference type="Gene3D" id="1.10.10.60">
    <property type="entry name" value="Homeodomain-like"/>
    <property type="match status" value="2"/>
</dbReference>
<comment type="caution">
    <text evidence="5">The sequence shown here is derived from an EMBL/GenBank/DDBJ whole genome shotgun (WGS) entry which is preliminary data.</text>
</comment>
<dbReference type="PROSITE" id="PS01124">
    <property type="entry name" value="HTH_ARAC_FAMILY_2"/>
    <property type="match status" value="1"/>
</dbReference>
<dbReference type="InterPro" id="IPR009057">
    <property type="entry name" value="Homeodomain-like_sf"/>
</dbReference>
<dbReference type="Pfam" id="PF12833">
    <property type="entry name" value="HTH_18"/>
    <property type="match status" value="1"/>
</dbReference>
<evidence type="ECO:0000256" key="1">
    <source>
        <dbReference type="ARBA" id="ARBA00023015"/>
    </source>
</evidence>
<keyword evidence="6" id="KW-1185">Reference proteome</keyword>
<dbReference type="SMART" id="SM00871">
    <property type="entry name" value="AraC_E_bind"/>
    <property type="match status" value="1"/>
</dbReference>
<gene>
    <name evidence="5" type="ORF">OV079_02790</name>
</gene>
<dbReference type="Proteomes" id="UP001150924">
    <property type="component" value="Unassembled WGS sequence"/>
</dbReference>
<evidence type="ECO:0000313" key="5">
    <source>
        <dbReference type="EMBL" id="MCY1004512.1"/>
    </source>
</evidence>
<keyword evidence="2" id="KW-0238">DNA-binding</keyword>
<protein>
    <submittedName>
        <fullName evidence="5">AraC family transcriptional regulator</fullName>
    </submittedName>
</protein>
<evidence type="ECO:0000256" key="3">
    <source>
        <dbReference type="ARBA" id="ARBA00023163"/>
    </source>
</evidence>